<dbReference type="InterPro" id="IPR007948">
    <property type="entry name" value="DUF736"/>
</dbReference>
<organism evidence="2 3">
    <name type="scientific">Oryzicola mucosus</name>
    <dbReference type="NCBI Taxonomy" id="2767425"/>
    <lineage>
        <taxon>Bacteria</taxon>
        <taxon>Pseudomonadati</taxon>
        <taxon>Pseudomonadota</taxon>
        <taxon>Alphaproteobacteria</taxon>
        <taxon>Hyphomicrobiales</taxon>
        <taxon>Phyllobacteriaceae</taxon>
        <taxon>Oryzicola</taxon>
    </lineage>
</organism>
<dbReference type="AlphaFoldDB" id="A0A8J6U1N4"/>
<dbReference type="EMBL" id="JACVVX010000009">
    <property type="protein sequence ID" value="MBD0417146.1"/>
    <property type="molecule type" value="Genomic_DNA"/>
</dbReference>
<evidence type="ECO:0000313" key="3">
    <source>
        <dbReference type="Proteomes" id="UP000643405"/>
    </source>
</evidence>
<name>A0A8J6U1N4_9HYPH</name>
<keyword evidence="3" id="KW-1185">Reference proteome</keyword>
<dbReference type="RefSeq" id="WP_188166576.1">
    <property type="nucleotide sequence ID" value="NZ_JACVVX010000009.1"/>
</dbReference>
<protein>
    <submittedName>
        <fullName evidence="2">DUF736 domain-containing protein</fullName>
    </submittedName>
</protein>
<dbReference type="Pfam" id="PF05284">
    <property type="entry name" value="DUF736"/>
    <property type="match status" value="1"/>
</dbReference>
<evidence type="ECO:0000313" key="2">
    <source>
        <dbReference type="EMBL" id="MBD0417146.1"/>
    </source>
</evidence>
<gene>
    <name evidence="2" type="ORF">ICI42_21100</name>
</gene>
<evidence type="ECO:0000256" key="1">
    <source>
        <dbReference type="SAM" id="MobiDB-lite"/>
    </source>
</evidence>
<reference evidence="2" key="1">
    <citation type="submission" date="2020-09" db="EMBL/GenBank/DDBJ databases">
        <title>Genome seq and assembly of Tianweitania sp.</title>
        <authorList>
            <person name="Chhetri G."/>
        </authorList>
    </citation>
    <scope>NUCLEOTIDE SEQUENCE</scope>
    <source>
        <strain evidence="2">Rool2</strain>
    </source>
</reference>
<proteinExistence type="predicted"/>
<accession>A0A8J6U1N4</accession>
<dbReference type="Proteomes" id="UP000643405">
    <property type="component" value="Unassembled WGS sequence"/>
</dbReference>
<feature type="region of interest" description="Disordered" evidence="1">
    <location>
        <begin position="90"/>
        <end position="112"/>
    </location>
</feature>
<sequence length="112" mass="12703">MPQIGQFTRNDTGFIGRIHTLILDRELTIVSVERADAENVPDYRILHGGDVIPAEIGAGWKRTSEKAGNYISVLIDDPTFARPLRANLFQTGDDDSTWSLHWNRQPERGERE</sequence>
<comment type="caution">
    <text evidence="2">The sequence shown here is derived from an EMBL/GenBank/DDBJ whole genome shotgun (WGS) entry which is preliminary data.</text>
</comment>